<dbReference type="PANTHER" id="PTHR43320">
    <property type="entry name" value="SUGAR KINASE"/>
    <property type="match status" value="1"/>
</dbReference>
<feature type="domain" description="Carbohydrate kinase PfkB" evidence="5">
    <location>
        <begin position="3"/>
        <end position="302"/>
    </location>
</feature>
<dbReference type="InterPro" id="IPR002139">
    <property type="entry name" value="Ribo/fructo_kinase"/>
</dbReference>
<gene>
    <name evidence="6" type="ORF">MUO14_10370</name>
</gene>
<dbReference type="GO" id="GO:0016301">
    <property type="term" value="F:kinase activity"/>
    <property type="evidence" value="ECO:0007669"/>
    <property type="project" value="UniProtKB-KW"/>
</dbReference>
<evidence type="ECO:0000256" key="1">
    <source>
        <dbReference type="ARBA" id="ARBA00010688"/>
    </source>
</evidence>
<dbReference type="Pfam" id="PF00294">
    <property type="entry name" value="PfkB"/>
    <property type="match status" value="1"/>
</dbReference>
<dbReference type="InterPro" id="IPR011611">
    <property type="entry name" value="PfkB_dom"/>
</dbReference>
<dbReference type="Proteomes" id="UP000831880">
    <property type="component" value="Chromosome"/>
</dbReference>
<evidence type="ECO:0000313" key="7">
    <source>
        <dbReference type="Proteomes" id="UP000831880"/>
    </source>
</evidence>
<evidence type="ECO:0000256" key="2">
    <source>
        <dbReference type="ARBA" id="ARBA00022679"/>
    </source>
</evidence>
<keyword evidence="2 4" id="KW-0808">Transferase</keyword>
<dbReference type="SUPFAM" id="SSF53613">
    <property type="entry name" value="Ribokinase-like"/>
    <property type="match status" value="1"/>
</dbReference>
<evidence type="ECO:0000256" key="4">
    <source>
        <dbReference type="RuleBase" id="RU003704"/>
    </source>
</evidence>
<evidence type="ECO:0000256" key="3">
    <source>
        <dbReference type="ARBA" id="ARBA00022777"/>
    </source>
</evidence>
<evidence type="ECO:0000259" key="5">
    <source>
        <dbReference type="Pfam" id="PF00294"/>
    </source>
</evidence>
<dbReference type="InterPro" id="IPR029056">
    <property type="entry name" value="Ribokinase-like"/>
</dbReference>
<keyword evidence="7" id="KW-1185">Reference proteome</keyword>
<accession>A0ABY4H4D7</accession>
<evidence type="ECO:0000313" key="6">
    <source>
        <dbReference type="EMBL" id="UOQ95288.1"/>
    </source>
</evidence>
<organism evidence="6 7">
    <name type="scientific">Halobacillus shinanisalinarum</name>
    <dbReference type="NCBI Taxonomy" id="2932258"/>
    <lineage>
        <taxon>Bacteria</taxon>
        <taxon>Bacillati</taxon>
        <taxon>Bacillota</taxon>
        <taxon>Bacilli</taxon>
        <taxon>Bacillales</taxon>
        <taxon>Bacillaceae</taxon>
        <taxon>Halobacillus</taxon>
    </lineage>
</organism>
<dbReference type="PANTHER" id="PTHR43320:SF2">
    <property type="entry name" value="2-DEHYDRO-3-DEOXYGLUCONOKINASE_2-DEHYDRO-3-DEOXYGALACTONOKINASE"/>
    <property type="match status" value="1"/>
</dbReference>
<dbReference type="InterPro" id="IPR002173">
    <property type="entry name" value="Carboh/pur_kinase_PfkB_CS"/>
</dbReference>
<dbReference type="Gene3D" id="3.40.1190.20">
    <property type="match status" value="1"/>
</dbReference>
<keyword evidence="3 4" id="KW-0418">Kinase</keyword>
<dbReference type="RefSeq" id="WP_244755141.1">
    <property type="nucleotide sequence ID" value="NZ_CP095074.1"/>
</dbReference>
<dbReference type="InterPro" id="IPR052700">
    <property type="entry name" value="Carb_kinase_PfkB-like"/>
</dbReference>
<dbReference type="CDD" id="cd01166">
    <property type="entry name" value="KdgK"/>
    <property type="match status" value="1"/>
</dbReference>
<dbReference type="EMBL" id="CP095074">
    <property type="protein sequence ID" value="UOQ95288.1"/>
    <property type="molecule type" value="Genomic_DNA"/>
</dbReference>
<sequence length="318" mass="34591">MKKDVLTIGDAMITFDPSHTGPLRFASSFEKKAGGAEFNFAIGCARLGLTTGWISRLGNDEFGKFIRNFARGEGVDVSGVSLLDGYPTSLNFKEIREDGSGSTFYYRDNSPTKALTEGTLNEAALRNCKLLHISGVFAAIDPKKNIPLLKRAVTIAKDHGAQISLDPNIRLKLWSEKEAKDGLMELLPYADVLLTGDEEADLLFGTHNPEKLVQTCQRYGISTLAIKRGESGAIAYRNGELLQADAITASKVVDTVGAGDGFDVGFVYGVLQGWTLKRTLQFANVIGSMVVSVYGDNEGLPELEEVLVKLGEKEYIER</sequence>
<name>A0ABY4H4D7_9BACI</name>
<protein>
    <submittedName>
        <fullName evidence="6">Sugar kinase</fullName>
    </submittedName>
</protein>
<dbReference type="PRINTS" id="PR00990">
    <property type="entry name" value="RIBOKINASE"/>
</dbReference>
<reference evidence="6 7" key="1">
    <citation type="submission" date="2022-04" db="EMBL/GenBank/DDBJ databases">
        <title>Halobacillus sp. isolated from saltern.</title>
        <authorList>
            <person name="Won M."/>
            <person name="Lee C.-M."/>
            <person name="Woen H.-Y."/>
            <person name="Kwon S.-W."/>
        </authorList>
    </citation>
    <scope>NUCLEOTIDE SEQUENCE [LARGE SCALE GENOMIC DNA]</scope>
    <source>
        <strain evidence="6 7">SSTM10-2</strain>
    </source>
</reference>
<dbReference type="PROSITE" id="PS00584">
    <property type="entry name" value="PFKB_KINASES_2"/>
    <property type="match status" value="1"/>
</dbReference>
<proteinExistence type="inferred from homology"/>
<comment type="similarity">
    <text evidence="1 4">Belongs to the carbohydrate kinase PfkB family.</text>
</comment>